<dbReference type="EMBL" id="LR586016">
    <property type="protein sequence ID" value="VIP01558.1"/>
    <property type="molecule type" value="Genomic_DNA"/>
</dbReference>
<evidence type="ECO:0000313" key="2">
    <source>
        <dbReference type="EMBL" id="VIP01558.1"/>
    </source>
</evidence>
<dbReference type="Pfam" id="PF07963">
    <property type="entry name" value="N_methyl"/>
    <property type="match status" value="1"/>
</dbReference>
<sequence length="296" mass="32446">MKVHSNSSRRSGFSLIELLAVLAIIGVIAAISVGVLFRVSGSSQVRTQEKNLQKIDTLLQQHIKAVVDMARDETIPPVVIDQLARGNRVRARVIWTKMRLRSEFPTTYAEANDSSSPSVKSSYWRSLRLRDSTPPPVFAGVPMESAILLNLALRESRRGISTTLDDVLGANTCVTWNVGNRQGLVIPDIWGRPLLFIRWPWPAAVQAALAAELNAPPFALNAGKLDPFDPENWLSQGWNGAAPSGAELIALTNAIGHPLPSQNYTPFVLSAGPDREYFTGDDLLSFRLRESGQRGN</sequence>
<dbReference type="InterPro" id="IPR012902">
    <property type="entry name" value="N_methyl_site"/>
</dbReference>
<dbReference type="NCBIfam" id="TIGR02532">
    <property type="entry name" value="IV_pilin_GFxxxE"/>
    <property type="match status" value="1"/>
</dbReference>
<dbReference type="AlphaFoldDB" id="A0A6C2YJ33"/>
<dbReference type="Gene3D" id="3.30.700.10">
    <property type="entry name" value="Glycoprotein, Type 4 Pilin"/>
    <property type="match status" value="1"/>
</dbReference>
<dbReference type="EMBL" id="LR593887">
    <property type="protein sequence ID" value="VTR98765.1"/>
    <property type="molecule type" value="Genomic_DNA"/>
</dbReference>
<organism evidence="2">
    <name type="scientific">Tuwongella immobilis</name>
    <dbReference type="NCBI Taxonomy" id="692036"/>
    <lineage>
        <taxon>Bacteria</taxon>
        <taxon>Pseudomonadati</taxon>
        <taxon>Planctomycetota</taxon>
        <taxon>Planctomycetia</taxon>
        <taxon>Gemmatales</taxon>
        <taxon>Gemmataceae</taxon>
        <taxon>Tuwongella</taxon>
    </lineage>
</organism>
<dbReference type="PROSITE" id="PS00409">
    <property type="entry name" value="PROKAR_NTER_METHYL"/>
    <property type="match status" value="1"/>
</dbReference>
<proteinExistence type="predicted"/>
<feature type="transmembrane region" description="Helical" evidence="1">
    <location>
        <begin position="12"/>
        <end position="37"/>
    </location>
</feature>
<dbReference type="RefSeq" id="WP_162656747.1">
    <property type="nucleotide sequence ID" value="NZ_LR593887.1"/>
</dbReference>
<keyword evidence="1" id="KW-0812">Transmembrane</keyword>
<keyword evidence="1" id="KW-0472">Membrane</keyword>
<dbReference type="KEGG" id="tim:GMBLW1_24020"/>
<protein>
    <submittedName>
        <fullName evidence="2">: N_methyl_2</fullName>
    </submittedName>
</protein>
<dbReference type="SUPFAM" id="SSF54523">
    <property type="entry name" value="Pili subunits"/>
    <property type="match status" value="1"/>
</dbReference>
<dbReference type="InParanoid" id="A0A6C2YJ33"/>
<dbReference type="Proteomes" id="UP000464378">
    <property type="component" value="Chromosome"/>
</dbReference>
<keyword evidence="1" id="KW-1133">Transmembrane helix</keyword>
<name>A0A6C2YJ33_9BACT</name>
<reference evidence="2" key="1">
    <citation type="submission" date="2019-04" db="EMBL/GenBank/DDBJ databases">
        <authorList>
            <consortium name="Science for Life Laboratories"/>
        </authorList>
    </citation>
    <scope>NUCLEOTIDE SEQUENCE</scope>
    <source>
        <strain evidence="2">MBLW1</strain>
    </source>
</reference>
<dbReference type="InterPro" id="IPR045584">
    <property type="entry name" value="Pilin-like"/>
</dbReference>
<evidence type="ECO:0000313" key="3">
    <source>
        <dbReference type="Proteomes" id="UP000464378"/>
    </source>
</evidence>
<keyword evidence="3" id="KW-1185">Reference proteome</keyword>
<evidence type="ECO:0000256" key="1">
    <source>
        <dbReference type="SAM" id="Phobius"/>
    </source>
</evidence>
<accession>A0A6C2YJ33</accession>
<gene>
    <name evidence="2" type="ORF">GMBLW1_24020</name>
</gene>